<gene>
    <name evidence="3" type="ORF">DN069_22005</name>
</gene>
<evidence type="ECO:0000313" key="3">
    <source>
        <dbReference type="EMBL" id="RAG83510.1"/>
    </source>
</evidence>
<feature type="transmembrane region" description="Helical" evidence="2">
    <location>
        <begin position="108"/>
        <end position="131"/>
    </location>
</feature>
<comment type="caution">
    <text evidence="3">The sequence shown here is derived from an EMBL/GenBank/DDBJ whole genome shotgun (WGS) entry which is preliminary data.</text>
</comment>
<keyword evidence="2" id="KW-0812">Transmembrane</keyword>
<dbReference type="AlphaFoldDB" id="A0A2X0K8J3"/>
<sequence length="545" mass="60086">MSDGPFGPQVLRTDPSPSSGATTSLSSMAYRDGDFKQLVDLHPETKSKPGRIKLLAPNLGEAFCEALIARTLSVKRKPIVPSYGLQPRIVVEHALEAEDVRHQRDKQLTLVAVVFGLLFLPGTLLWLLVFELARRAPEKSRELYQNLGIVVVVLIAGLLAWHPGSVTGFWGMYLRVMTIVPLVGWYLARRICLNTAQKLRDRWNGLLDGTAVGPTVPGAVPKGPDDHKAENQRMRLAELLAEQDTNIGHYAGAKGILGIGPRWGSWSLAEQLTPAEGHQEIRPFHNFDLIRKIEEHLHRLGRSAVAEGGIPGVRVDHWVLLPVGEGADEISRPAGPDMDGHRMRSVAVADLANKQTFGEGPRHYLGAQFVLWNGQLIVTLMANVSVLHDTLRIEVTGHALGPVNPLFGKKAAPPEKTVAKRGKFWEEVTIQLPIVDNAEVVRLATRAPFTWPWSATLLNWLGGSVKLPEPFGIRSAWAGRPWTHRFMADDAIRVATPFLRACHAGTMELLADHDVNLERFQARSQLLGAEVQGVRPFKADVYDAD</sequence>
<proteinExistence type="predicted"/>
<evidence type="ECO:0000256" key="2">
    <source>
        <dbReference type="SAM" id="Phobius"/>
    </source>
</evidence>
<dbReference type="OrthoDB" id="4287439at2"/>
<feature type="transmembrane region" description="Helical" evidence="2">
    <location>
        <begin position="168"/>
        <end position="188"/>
    </location>
</feature>
<organism evidence="3 4">
    <name type="scientific">Streptacidiphilus pinicola</name>
    <dbReference type="NCBI Taxonomy" id="2219663"/>
    <lineage>
        <taxon>Bacteria</taxon>
        <taxon>Bacillati</taxon>
        <taxon>Actinomycetota</taxon>
        <taxon>Actinomycetes</taxon>
        <taxon>Kitasatosporales</taxon>
        <taxon>Streptomycetaceae</taxon>
        <taxon>Streptacidiphilus</taxon>
    </lineage>
</organism>
<accession>A0A2X0K8J3</accession>
<keyword evidence="2" id="KW-0472">Membrane</keyword>
<feature type="transmembrane region" description="Helical" evidence="2">
    <location>
        <begin position="143"/>
        <end position="162"/>
    </location>
</feature>
<keyword evidence="4" id="KW-1185">Reference proteome</keyword>
<reference evidence="3 4" key="1">
    <citation type="submission" date="2018-06" db="EMBL/GenBank/DDBJ databases">
        <title>Streptacidiphilus pinicola sp. nov., isolated from pine grove soil.</title>
        <authorList>
            <person name="Roh S.G."/>
            <person name="Park S."/>
            <person name="Kim M.-K."/>
            <person name="Yun B.-R."/>
            <person name="Park J."/>
            <person name="Kim M.J."/>
            <person name="Kim Y.S."/>
            <person name="Kim S.B."/>
        </authorList>
    </citation>
    <scope>NUCLEOTIDE SEQUENCE [LARGE SCALE GENOMIC DNA]</scope>
    <source>
        <strain evidence="3 4">MMS16-CNU450</strain>
    </source>
</reference>
<feature type="compositionally biased region" description="Low complexity" evidence="1">
    <location>
        <begin position="15"/>
        <end position="24"/>
    </location>
</feature>
<dbReference type="Proteomes" id="UP000248889">
    <property type="component" value="Unassembled WGS sequence"/>
</dbReference>
<keyword evidence="2" id="KW-1133">Transmembrane helix</keyword>
<evidence type="ECO:0000256" key="1">
    <source>
        <dbReference type="SAM" id="MobiDB-lite"/>
    </source>
</evidence>
<protein>
    <submittedName>
        <fullName evidence="3">Uncharacterized protein</fullName>
    </submittedName>
</protein>
<dbReference type="RefSeq" id="WP_111503439.1">
    <property type="nucleotide sequence ID" value="NZ_QKYN01000086.1"/>
</dbReference>
<evidence type="ECO:0000313" key="4">
    <source>
        <dbReference type="Proteomes" id="UP000248889"/>
    </source>
</evidence>
<feature type="region of interest" description="Disordered" evidence="1">
    <location>
        <begin position="1"/>
        <end position="24"/>
    </location>
</feature>
<name>A0A2X0K8J3_9ACTN</name>
<dbReference type="EMBL" id="QKYN01000086">
    <property type="protein sequence ID" value="RAG83510.1"/>
    <property type="molecule type" value="Genomic_DNA"/>
</dbReference>